<proteinExistence type="inferred from homology"/>
<feature type="transmembrane region" description="Helical" evidence="7">
    <location>
        <begin position="178"/>
        <end position="197"/>
    </location>
</feature>
<dbReference type="GO" id="GO:0016020">
    <property type="term" value="C:membrane"/>
    <property type="evidence" value="ECO:0007669"/>
    <property type="project" value="UniProtKB-SubCell"/>
</dbReference>
<accession>A0A016UXZ5</accession>
<evidence type="ECO:0000313" key="10">
    <source>
        <dbReference type="Proteomes" id="UP000024635"/>
    </source>
</evidence>
<comment type="similarity">
    <text evidence="2 7">Belongs to the ferroportin (FP) (TC 2.A.100) family. SLC40A subfamily.</text>
</comment>
<dbReference type="SUPFAM" id="SSF103473">
    <property type="entry name" value="MFS general substrate transporter"/>
    <property type="match status" value="1"/>
</dbReference>
<comment type="function">
    <text evidence="7">May be involved in iron transport and iron homeostasis.</text>
</comment>
<keyword evidence="3 7" id="KW-0813">Transport</keyword>
<evidence type="ECO:0000256" key="2">
    <source>
        <dbReference type="ARBA" id="ARBA00006279"/>
    </source>
</evidence>
<evidence type="ECO:0000256" key="5">
    <source>
        <dbReference type="ARBA" id="ARBA00022989"/>
    </source>
</evidence>
<evidence type="ECO:0000256" key="3">
    <source>
        <dbReference type="ARBA" id="ARBA00022448"/>
    </source>
</evidence>
<feature type="transmembrane region" description="Helical" evidence="7">
    <location>
        <begin position="145"/>
        <end position="166"/>
    </location>
</feature>
<feature type="transmembrane region" description="Helical" evidence="7">
    <location>
        <begin position="518"/>
        <end position="541"/>
    </location>
</feature>
<comment type="subcellular location">
    <subcellularLocation>
        <location evidence="1 7">Membrane</location>
        <topology evidence="1 7">Multi-pass membrane protein</topology>
    </subcellularLocation>
</comment>
<keyword evidence="4 7" id="KW-0812">Transmembrane</keyword>
<keyword evidence="7" id="KW-0406">Ion transport</keyword>
<dbReference type="AlphaFoldDB" id="A0A016UXZ5"/>
<dbReference type="STRING" id="53326.A0A016UXZ5"/>
<feature type="transmembrane region" description="Helical" evidence="7">
    <location>
        <begin position="252"/>
        <end position="279"/>
    </location>
</feature>
<dbReference type="OrthoDB" id="648861at2759"/>
<evidence type="ECO:0000256" key="7">
    <source>
        <dbReference type="RuleBase" id="RU365065"/>
    </source>
</evidence>
<organism evidence="9 10">
    <name type="scientific">Ancylostoma ceylanicum</name>
    <dbReference type="NCBI Taxonomy" id="53326"/>
    <lineage>
        <taxon>Eukaryota</taxon>
        <taxon>Metazoa</taxon>
        <taxon>Ecdysozoa</taxon>
        <taxon>Nematoda</taxon>
        <taxon>Chromadorea</taxon>
        <taxon>Rhabditida</taxon>
        <taxon>Rhabditina</taxon>
        <taxon>Rhabditomorpha</taxon>
        <taxon>Strongyloidea</taxon>
        <taxon>Ancylostomatidae</taxon>
        <taxon>Ancylostomatinae</taxon>
        <taxon>Ancylostoma</taxon>
    </lineage>
</organism>
<feature type="transmembrane region" description="Helical" evidence="7">
    <location>
        <begin position="355"/>
        <end position="374"/>
    </location>
</feature>
<reference evidence="10" key="1">
    <citation type="journal article" date="2015" name="Nat. Genet.">
        <title>The genome and transcriptome of the zoonotic hookworm Ancylostoma ceylanicum identify infection-specific gene families.</title>
        <authorList>
            <person name="Schwarz E.M."/>
            <person name="Hu Y."/>
            <person name="Antoshechkin I."/>
            <person name="Miller M.M."/>
            <person name="Sternberg P.W."/>
            <person name="Aroian R.V."/>
        </authorList>
    </citation>
    <scope>NUCLEOTIDE SEQUENCE</scope>
    <source>
        <strain evidence="10">HY135</strain>
    </source>
</reference>
<keyword evidence="6 7" id="KW-0472">Membrane</keyword>
<evidence type="ECO:0000256" key="4">
    <source>
        <dbReference type="ARBA" id="ARBA00022692"/>
    </source>
</evidence>
<name>A0A016UXZ5_9BILA</name>
<dbReference type="InterPro" id="IPR009716">
    <property type="entry name" value="Ferroportin-1"/>
</dbReference>
<keyword evidence="10" id="KW-1185">Reference proteome</keyword>
<feature type="transmembrane region" description="Helical" evidence="7">
    <location>
        <begin position="449"/>
        <end position="470"/>
    </location>
</feature>
<feature type="region of interest" description="Disordered" evidence="8">
    <location>
        <begin position="34"/>
        <end position="54"/>
    </location>
</feature>
<feature type="transmembrane region" description="Helical" evidence="7">
    <location>
        <begin position="381"/>
        <end position="404"/>
    </location>
</feature>
<dbReference type="Pfam" id="PF06963">
    <property type="entry name" value="FPN1"/>
    <property type="match status" value="1"/>
</dbReference>
<dbReference type="PANTHER" id="PTHR11660:SF57">
    <property type="entry name" value="SOLUTE CARRIER FAMILY 40 MEMBER"/>
    <property type="match status" value="1"/>
</dbReference>
<feature type="transmembrane region" description="Helical" evidence="7">
    <location>
        <begin position="491"/>
        <end position="512"/>
    </location>
</feature>
<protein>
    <recommendedName>
        <fullName evidence="7">Solute carrier family 40 member</fullName>
    </recommendedName>
</protein>
<dbReference type="EMBL" id="JARK01001360">
    <property type="protein sequence ID" value="EYC19627.1"/>
    <property type="molecule type" value="Genomic_DNA"/>
</dbReference>
<evidence type="ECO:0000256" key="8">
    <source>
        <dbReference type="SAM" id="MobiDB-lite"/>
    </source>
</evidence>
<comment type="caution">
    <text evidence="7">Lacks conserved residue(s) required for the propagation of feature annotation.</text>
</comment>
<feature type="transmembrane region" description="Helical" evidence="7">
    <location>
        <begin position="318"/>
        <end position="335"/>
    </location>
</feature>
<evidence type="ECO:0000256" key="1">
    <source>
        <dbReference type="ARBA" id="ARBA00004141"/>
    </source>
</evidence>
<dbReference type="Gene3D" id="1.20.1250.20">
    <property type="entry name" value="MFS general substrate transporter like domains"/>
    <property type="match status" value="1"/>
</dbReference>
<comment type="caution">
    <text evidence="9">The sequence shown here is derived from an EMBL/GenBank/DDBJ whole genome shotgun (WGS) entry which is preliminary data.</text>
</comment>
<evidence type="ECO:0000256" key="6">
    <source>
        <dbReference type="ARBA" id="ARBA00023136"/>
    </source>
</evidence>
<dbReference type="GO" id="GO:0005381">
    <property type="term" value="F:iron ion transmembrane transporter activity"/>
    <property type="evidence" value="ECO:0007669"/>
    <property type="project" value="UniProtKB-UniRule"/>
</dbReference>
<sequence>MPCRVQEHSRFVVVKVEEFSGSGVPFPHYRPFRAAASSQGNSQRREGQNDEEQERMVANELSRTGRFVAYAKGNKTFLQTASALNLAFLISALGDRLWMFAIGLFLHQLGGITWIAIHQLLDSLAKLVLTPVLGSLLDKTNRNKGMQAVLFVNNVTISLSALIFFFNLSETQRPEVQWVKTLYLLFAILFGSVSRVASEAQKTAFTKDWIVVVIAKTRGARLSTQNAAMTVIDQASSLLTPLIAGVMLDSMTRAWCCIVIIAWNILSWSIEASLLLWIYRRIPDLAHRKRNDSTIKDSCVDASPSPVAAYFAYFRQSAFRAAFGLALLYMTVLGFDNLALSYGASQGMSASTLGLFRSIGSLLGLLGALSYTALERSLGLLWTGLIGLMLQNIFLNLCTISISLPGSPFNATGYFSTLTTTKWVDGVRSTVMGGLNATDPTPALPFSELSPSIIVFFLGITLARFGLWIADPSITQIMQETIPERERYSVFGVQTSICELFSVLKDLMVIAFPETSSFGVLITISCIFVFLGFIFYFSYFIKSTCKRSRCRSGETELRDAKLPEQEHLVNKNLVDNALVAPDV</sequence>
<keyword evidence="5 7" id="KW-1133">Transmembrane helix</keyword>
<dbReference type="InterPro" id="IPR036259">
    <property type="entry name" value="MFS_trans_sf"/>
</dbReference>
<dbReference type="Proteomes" id="UP000024635">
    <property type="component" value="Unassembled WGS sequence"/>
</dbReference>
<dbReference type="PANTHER" id="PTHR11660">
    <property type="entry name" value="SOLUTE CARRIER FAMILY 40 MEMBER"/>
    <property type="match status" value="1"/>
</dbReference>
<gene>
    <name evidence="9" type="primary">Acey_s0024.g974</name>
    <name evidence="9" type="ORF">Y032_0024g974</name>
</gene>
<evidence type="ECO:0000313" key="9">
    <source>
        <dbReference type="EMBL" id="EYC19627.1"/>
    </source>
</evidence>